<organism evidence="13 14">
    <name type="scientific">Cylindrobasidium torrendii FP15055 ss-10</name>
    <dbReference type="NCBI Taxonomy" id="1314674"/>
    <lineage>
        <taxon>Eukaryota</taxon>
        <taxon>Fungi</taxon>
        <taxon>Dikarya</taxon>
        <taxon>Basidiomycota</taxon>
        <taxon>Agaricomycotina</taxon>
        <taxon>Agaricomycetes</taxon>
        <taxon>Agaricomycetidae</taxon>
        <taxon>Agaricales</taxon>
        <taxon>Marasmiineae</taxon>
        <taxon>Physalacriaceae</taxon>
        <taxon>Cylindrobasidium</taxon>
    </lineage>
</organism>
<evidence type="ECO:0000313" key="14">
    <source>
        <dbReference type="Proteomes" id="UP000054007"/>
    </source>
</evidence>
<gene>
    <name evidence="13" type="ORF">CYLTODRAFT_428824</name>
</gene>
<feature type="domain" description="GRIP" evidence="12">
    <location>
        <begin position="1047"/>
        <end position="1095"/>
    </location>
</feature>
<evidence type="ECO:0000256" key="1">
    <source>
        <dbReference type="ARBA" id="ARBA00005443"/>
    </source>
</evidence>
<evidence type="ECO:0000256" key="7">
    <source>
        <dbReference type="ARBA" id="ARBA00029502"/>
    </source>
</evidence>
<feature type="region of interest" description="Disordered" evidence="11">
    <location>
        <begin position="299"/>
        <end position="335"/>
    </location>
</feature>
<feature type="compositionally biased region" description="Basic and acidic residues" evidence="11">
    <location>
        <begin position="310"/>
        <end position="321"/>
    </location>
</feature>
<feature type="compositionally biased region" description="Pro residues" evidence="11">
    <location>
        <begin position="399"/>
        <end position="411"/>
    </location>
</feature>
<evidence type="ECO:0000256" key="4">
    <source>
        <dbReference type="ARBA" id="ARBA00023010"/>
    </source>
</evidence>
<dbReference type="InterPro" id="IPR025655">
    <property type="entry name" value="PEX14"/>
</dbReference>
<dbReference type="GO" id="GO:0016560">
    <property type="term" value="P:protein import into peroxisome matrix, docking"/>
    <property type="evidence" value="ECO:0007669"/>
    <property type="project" value="InterPro"/>
</dbReference>
<dbReference type="InterPro" id="IPR036388">
    <property type="entry name" value="WH-like_DNA-bd_sf"/>
</dbReference>
<dbReference type="Proteomes" id="UP000054007">
    <property type="component" value="Unassembled WGS sequence"/>
</dbReference>
<feature type="compositionally biased region" description="Low complexity" evidence="11">
    <location>
        <begin position="259"/>
        <end position="272"/>
    </location>
</feature>
<feature type="coiled-coil region" evidence="10">
    <location>
        <begin position="512"/>
        <end position="539"/>
    </location>
</feature>
<keyword evidence="2" id="KW-0813">Transport</keyword>
<dbReference type="OrthoDB" id="1926336at2759"/>
<feature type="region of interest" description="Disordered" evidence="11">
    <location>
        <begin position="633"/>
        <end position="666"/>
    </location>
</feature>
<feature type="region of interest" description="Disordered" evidence="11">
    <location>
        <begin position="1011"/>
        <end position="1047"/>
    </location>
</feature>
<feature type="compositionally biased region" description="Basic and acidic residues" evidence="11">
    <location>
        <begin position="639"/>
        <end position="666"/>
    </location>
</feature>
<accession>A0A0D7BQX6</accession>
<keyword evidence="6" id="KW-0576">Peroxisome</keyword>
<dbReference type="GO" id="GO:0005778">
    <property type="term" value="C:peroxisomal membrane"/>
    <property type="evidence" value="ECO:0007669"/>
    <property type="project" value="UniProtKB-SubCell"/>
</dbReference>
<name>A0A0D7BQX6_9AGAR</name>
<protein>
    <recommendedName>
        <fullName evidence="7">Peroxisomal membrane protein PEX14</fullName>
    </recommendedName>
    <alternativeName>
        <fullName evidence="8">Peroxin-14</fullName>
    </alternativeName>
</protein>
<evidence type="ECO:0000256" key="8">
    <source>
        <dbReference type="ARBA" id="ARBA00029691"/>
    </source>
</evidence>
<reference evidence="13 14" key="1">
    <citation type="journal article" date="2015" name="Fungal Genet. Biol.">
        <title>Evolution of novel wood decay mechanisms in Agaricales revealed by the genome sequences of Fistulina hepatica and Cylindrobasidium torrendii.</title>
        <authorList>
            <person name="Floudas D."/>
            <person name="Held B.W."/>
            <person name="Riley R."/>
            <person name="Nagy L.G."/>
            <person name="Koehler G."/>
            <person name="Ransdell A.S."/>
            <person name="Younus H."/>
            <person name="Chow J."/>
            <person name="Chiniquy J."/>
            <person name="Lipzen A."/>
            <person name="Tritt A."/>
            <person name="Sun H."/>
            <person name="Haridas S."/>
            <person name="LaButti K."/>
            <person name="Ohm R.A."/>
            <person name="Kues U."/>
            <person name="Blanchette R.A."/>
            <person name="Grigoriev I.V."/>
            <person name="Minto R.E."/>
            <person name="Hibbett D.S."/>
        </authorList>
    </citation>
    <scope>NUCLEOTIDE SEQUENCE [LARGE SCALE GENOMIC DNA]</scope>
    <source>
        <strain evidence="13 14">FP15055 ss-10</strain>
    </source>
</reference>
<dbReference type="EMBL" id="KN880440">
    <property type="protein sequence ID" value="KIY72822.1"/>
    <property type="molecule type" value="Genomic_DNA"/>
</dbReference>
<dbReference type="InterPro" id="IPR006785">
    <property type="entry name" value="Pex14_N"/>
</dbReference>
<evidence type="ECO:0000313" key="13">
    <source>
        <dbReference type="EMBL" id="KIY72822.1"/>
    </source>
</evidence>
<dbReference type="Pfam" id="PF04695">
    <property type="entry name" value="Pex14_N"/>
    <property type="match status" value="1"/>
</dbReference>
<dbReference type="PANTHER" id="PTHR23058">
    <property type="entry name" value="PEROXISOMAL MEMBRANE PROTEIN PEX14"/>
    <property type="match status" value="1"/>
</dbReference>
<feature type="region of interest" description="Disordered" evidence="11">
    <location>
        <begin position="426"/>
        <end position="507"/>
    </location>
</feature>
<dbReference type="InterPro" id="IPR000237">
    <property type="entry name" value="GRIP_dom"/>
</dbReference>
<feature type="coiled-coil region" evidence="10">
    <location>
        <begin position="918"/>
        <end position="952"/>
    </location>
</feature>
<dbReference type="PANTHER" id="PTHR23058:SF0">
    <property type="entry name" value="PEROXISOMAL MEMBRANE PROTEIN PEX14"/>
    <property type="match status" value="1"/>
</dbReference>
<dbReference type="GO" id="GO:1990429">
    <property type="term" value="C:peroxisomal importomer complex"/>
    <property type="evidence" value="ECO:0007669"/>
    <property type="project" value="TreeGrafter"/>
</dbReference>
<feature type="region of interest" description="Disordered" evidence="11">
    <location>
        <begin position="225"/>
        <end position="281"/>
    </location>
</feature>
<feature type="compositionally biased region" description="Polar residues" evidence="11">
    <location>
        <begin position="467"/>
        <end position="480"/>
    </location>
</feature>
<feature type="region of interest" description="Disordered" evidence="11">
    <location>
        <begin position="366"/>
        <end position="414"/>
    </location>
</feature>
<dbReference type="Pfam" id="PF01465">
    <property type="entry name" value="GRIP"/>
    <property type="match status" value="1"/>
</dbReference>
<feature type="coiled-coil region" evidence="10">
    <location>
        <begin position="120"/>
        <end position="168"/>
    </location>
</feature>
<evidence type="ECO:0000256" key="9">
    <source>
        <dbReference type="ARBA" id="ARBA00046271"/>
    </source>
</evidence>
<evidence type="ECO:0000259" key="12">
    <source>
        <dbReference type="PROSITE" id="PS50913"/>
    </source>
</evidence>
<dbReference type="PROSITE" id="PS50913">
    <property type="entry name" value="GRIP"/>
    <property type="match status" value="1"/>
</dbReference>
<dbReference type="Gene3D" id="1.10.10.10">
    <property type="entry name" value="Winged helix-like DNA-binding domain superfamily/Winged helix DNA-binding domain"/>
    <property type="match status" value="1"/>
</dbReference>
<comment type="similarity">
    <text evidence="1">Belongs to the peroxin-14 family.</text>
</comment>
<evidence type="ECO:0000256" key="2">
    <source>
        <dbReference type="ARBA" id="ARBA00022448"/>
    </source>
</evidence>
<dbReference type="SMART" id="SM00755">
    <property type="entry name" value="Grip"/>
    <property type="match status" value="1"/>
</dbReference>
<keyword evidence="4" id="KW-0811">Translocation</keyword>
<comment type="subcellular location">
    <subcellularLocation>
        <location evidence="9">Peroxisome membrane</location>
    </subcellularLocation>
</comment>
<keyword evidence="14" id="KW-1185">Reference proteome</keyword>
<evidence type="ECO:0000256" key="6">
    <source>
        <dbReference type="ARBA" id="ARBA00023140"/>
    </source>
</evidence>
<dbReference type="AlphaFoldDB" id="A0A0D7BQX6"/>
<dbReference type="Gene3D" id="1.10.220.60">
    <property type="entry name" value="GRIP domain"/>
    <property type="match status" value="1"/>
</dbReference>
<keyword evidence="10" id="KW-0175">Coiled coil</keyword>
<evidence type="ECO:0000256" key="11">
    <source>
        <dbReference type="SAM" id="MobiDB-lite"/>
    </source>
</evidence>
<dbReference type="GO" id="GO:0005102">
    <property type="term" value="F:signaling receptor binding"/>
    <property type="evidence" value="ECO:0007669"/>
    <property type="project" value="TreeGrafter"/>
</dbReference>
<keyword evidence="3" id="KW-0653">Protein transport</keyword>
<evidence type="ECO:0000256" key="3">
    <source>
        <dbReference type="ARBA" id="ARBA00022927"/>
    </source>
</evidence>
<feature type="coiled-coil region" evidence="10">
    <location>
        <begin position="797"/>
        <end position="892"/>
    </location>
</feature>
<proteinExistence type="inferred from homology"/>
<evidence type="ECO:0000256" key="5">
    <source>
        <dbReference type="ARBA" id="ARBA00023136"/>
    </source>
</evidence>
<evidence type="ECO:0000256" key="10">
    <source>
        <dbReference type="SAM" id="Coils"/>
    </source>
</evidence>
<keyword evidence="5" id="KW-0472">Membrane</keyword>
<dbReference type="STRING" id="1314674.A0A0D7BQX6"/>
<sequence>MASDRQDLIRNATAFLSDPQSQGSTFSQKVQFLESKGLTPPEIDMAFRQASPSPPAGPSYGASYPPPGFQYPQPSRWDWRDYFITAVVSGTLTYGAVTMFKKHLSPHLQPPSSTAYEQDRDALAAQFDAAEAILKDIQAETAQVRSAVEEQKERVDKTTKEIDSVVTEMRSSELKTRDEMREIRDEINSIRDMLPKMIDKTKEAQTQSLGDLQQELKSLKALLLSRGPTTPSNPSSPLPAPSFRPSIPAWQLAGAPEASSTTPVPLSTTPPVGNGKGKESVLRSNTVSIVRRAVETFAPVSVSPSPERAGTPEEHNRRVSADARSTPPLSSSQLADSAITNLRKSISTSRTGHRGHLSLEERLRASFNNSHSPTEHKKDELPPPPADEQPHSPRLIPLPVSPPLDTQPPLPLESISEAEPVVILNEPAPKPIPSSEAAVPTPEPSSDISQPQPKYAVEFVTQDEEPSSNASGENLSTNICQPEPEQANLPDMDSDIDLPSPASDPLGASINVEALQERLKLLEQKFSDVSTSYKRLQAEKLASDTVLQELTPVPNISDQAALRNYLGGLAAQEAASRDEISRLLRKIATHDDRLEELRDMHHLETKSQSEQIESLKAQLAESEALLRASQGTMIQTEEESGKHQEEMDQVRGELEKVKRTAKEEEEKRVKAITLLKTVRQKLVKAEKEREEAVKEATHLKETSSAETAKWKKELDLANADREKTVARLRANFEHEMASTKERYERDSAAQRGQAELEAVTSKSTHQRELAAKTSQIAQLQASLESVSNSKNDFFEQLQSRQAEAESAQSMLESMQNQYSELQYRVRELEDRNAVLQEELSEAQVVQLRPPSEAPSKAGAEIAAIEARYSMRVSDLERRLEVTERERNEIEAEWSRKLKDKVKETDELKFALNSTAKTKAQDQSVVDGLKKEIEKLKTEKEIVERRVLETKGEAAVRGMFGDLEAKIRTLETLIEEGKGRETQLRLNNKTIREELRKVQSSAALLEKQRNPGVGYWSRSSTDGSQSDLRTSIDTPSRTTSPAPVTPAKSDEEVNLEYLRNVILQFLEHKEMRASLVKVLSIILRFTPQETRRVMAKV</sequence>
<feature type="compositionally biased region" description="Polar residues" evidence="11">
    <location>
        <begin position="1016"/>
        <end position="1041"/>
    </location>
</feature>